<dbReference type="GO" id="GO:0006412">
    <property type="term" value="P:translation"/>
    <property type="evidence" value="ECO:0007669"/>
    <property type="project" value="InterPro"/>
</dbReference>
<evidence type="ECO:0000256" key="5">
    <source>
        <dbReference type="SAM" id="MobiDB-lite"/>
    </source>
</evidence>
<dbReference type="InterPro" id="IPR008991">
    <property type="entry name" value="Translation_prot_SH3-like_sf"/>
</dbReference>
<evidence type="ECO:0000256" key="3">
    <source>
        <dbReference type="ARBA" id="ARBA00023274"/>
    </source>
</evidence>
<protein>
    <recommendedName>
        <fullName evidence="4">50S ribosomal protein L19</fullName>
    </recommendedName>
</protein>
<dbReference type="PANTHER" id="PTHR15680:SF9">
    <property type="entry name" value="LARGE RIBOSOMAL SUBUNIT PROTEIN BL19M"/>
    <property type="match status" value="1"/>
</dbReference>
<dbReference type="PANTHER" id="PTHR15680">
    <property type="entry name" value="RIBOSOMAL PROTEIN L19"/>
    <property type="match status" value="1"/>
</dbReference>
<name>A0A1F7XB24_9BACT</name>
<evidence type="ECO:0000313" key="6">
    <source>
        <dbReference type="EMBL" id="OGM12163.1"/>
    </source>
</evidence>
<proteinExistence type="inferred from homology"/>
<evidence type="ECO:0000256" key="4">
    <source>
        <dbReference type="RuleBase" id="RU000559"/>
    </source>
</evidence>
<dbReference type="NCBIfam" id="TIGR01024">
    <property type="entry name" value="rplS_bact"/>
    <property type="match status" value="1"/>
</dbReference>
<evidence type="ECO:0000256" key="2">
    <source>
        <dbReference type="ARBA" id="ARBA00022980"/>
    </source>
</evidence>
<feature type="compositionally biased region" description="Basic and acidic residues" evidence="5">
    <location>
        <begin position="115"/>
        <end position="124"/>
    </location>
</feature>
<dbReference type="SUPFAM" id="SSF50104">
    <property type="entry name" value="Translation proteins SH3-like domain"/>
    <property type="match status" value="1"/>
</dbReference>
<dbReference type="PRINTS" id="PR00061">
    <property type="entry name" value="RIBOSOMALL19"/>
</dbReference>
<keyword evidence="2 6" id="KW-0689">Ribosomal protein</keyword>
<dbReference type="AlphaFoldDB" id="A0A1F7XB24"/>
<evidence type="ECO:0000313" key="7">
    <source>
        <dbReference type="Proteomes" id="UP000178533"/>
    </source>
</evidence>
<feature type="region of interest" description="Disordered" evidence="5">
    <location>
        <begin position="115"/>
        <end position="142"/>
    </location>
</feature>
<dbReference type="Pfam" id="PF01245">
    <property type="entry name" value="Ribosomal_L19"/>
    <property type="match status" value="1"/>
</dbReference>
<dbReference type="GO" id="GO:0022625">
    <property type="term" value="C:cytosolic large ribosomal subunit"/>
    <property type="evidence" value="ECO:0007669"/>
    <property type="project" value="TreeGrafter"/>
</dbReference>
<dbReference type="GO" id="GO:0003735">
    <property type="term" value="F:structural constituent of ribosome"/>
    <property type="evidence" value="ECO:0007669"/>
    <property type="project" value="InterPro"/>
</dbReference>
<sequence>MSLFAKHSSGSEFGIGDKIKITQKFKEGEKERTQAFEGMVIAIKGEALSQTFTVRRIGVHQIGIERIFPIMSPNIEKIEIIKSGVKGVKTAKLYYTRLKSKKEIDKIYARASRKDKPAQISDKKKTIKKIKKSSKKKVGKKQ</sequence>
<organism evidence="6 7">
    <name type="scientific">Candidatus Woesebacteria bacterium RBG_16_36_11</name>
    <dbReference type="NCBI Taxonomy" id="1802481"/>
    <lineage>
        <taxon>Bacteria</taxon>
        <taxon>Candidatus Woeseibacteriota</taxon>
    </lineage>
</organism>
<accession>A0A1F7XB24</accession>
<comment type="caution">
    <text evidence="6">The sequence shown here is derived from an EMBL/GenBank/DDBJ whole genome shotgun (WGS) entry which is preliminary data.</text>
</comment>
<dbReference type="STRING" id="1802481.A2W13_00725"/>
<dbReference type="InterPro" id="IPR038657">
    <property type="entry name" value="Ribosomal_bL19_sf"/>
</dbReference>
<evidence type="ECO:0000256" key="1">
    <source>
        <dbReference type="ARBA" id="ARBA00005781"/>
    </source>
</evidence>
<comment type="similarity">
    <text evidence="1 4">Belongs to the bacterial ribosomal protein bL19 family.</text>
</comment>
<dbReference type="Proteomes" id="UP000178533">
    <property type="component" value="Unassembled WGS sequence"/>
</dbReference>
<keyword evidence="3 4" id="KW-0687">Ribonucleoprotein</keyword>
<reference evidence="6 7" key="1">
    <citation type="journal article" date="2016" name="Nat. Commun.">
        <title>Thousands of microbial genomes shed light on interconnected biogeochemical processes in an aquifer system.</title>
        <authorList>
            <person name="Anantharaman K."/>
            <person name="Brown C.T."/>
            <person name="Hug L.A."/>
            <person name="Sharon I."/>
            <person name="Castelle C.J."/>
            <person name="Probst A.J."/>
            <person name="Thomas B.C."/>
            <person name="Singh A."/>
            <person name="Wilkins M.J."/>
            <person name="Karaoz U."/>
            <person name="Brodie E.L."/>
            <person name="Williams K.H."/>
            <person name="Hubbard S.S."/>
            <person name="Banfield J.F."/>
        </authorList>
    </citation>
    <scope>NUCLEOTIDE SEQUENCE [LARGE SCALE GENOMIC DNA]</scope>
</reference>
<gene>
    <name evidence="6" type="ORF">A2W13_00725</name>
</gene>
<comment type="function">
    <text evidence="4">This protein is located at the 30S-50S ribosomal subunit interface and may play a role in the structure and function of the aminoacyl-tRNA binding site.</text>
</comment>
<dbReference type="InterPro" id="IPR001857">
    <property type="entry name" value="Ribosomal_bL19"/>
</dbReference>
<dbReference type="EMBL" id="MGFT01000004">
    <property type="protein sequence ID" value="OGM12163.1"/>
    <property type="molecule type" value="Genomic_DNA"/>
</dbReference>
<feature type="compositionally biased region" description="Basic residues" evidence="5">
    <location>
        <begin position="125"/>
        <end position="142"/>
    </location>
</feature>
<dbReference type="Gene3D" id="2.30.30.790">
    <property type="match status" value="1"/>
</dbReference>